<dbReference type="KEGG" id="mpt:Mpe_B0308"/>
<dbReference type="EMBL" id="CP000556">
    <property type="protein sequence ID" value="ABM97083.1"/>
    <property type="molecule type" value="Genomic_DNA"/>
</dbReference>
<keyword evidence="1" id="KW-0614">Plasmid</keyword>
<evidence type="ECO:0000313" key="2">
    <source>
        <dbReference type="Proteomes" id="UP000000366"/>
    </source>
</evidence>
<reference evidence="1 2" key="1">
    <citation type="journal article" date="2007" name="J. Bacteriol.">
        <title>Whole-genome analysis of the methyl tert-butyl ether-degrading beta-proteobacterium Methylibium petroleiphilum PM1.</title>
        <authorList>
            <person name="Kane S.R."/>
            <person name="Chakicherla A.Y."/>
            <person name="Chain P.S.G."/>
            <person name="Schmidt R."/>
            <person name="Shin M.W."/>
            <person name="Legler T.C."/>
            <person name="Scow K.M."/>
            <person name="Larimer F.W."/>
            <person name="Lucas S.M."/>
            <person name="Richardson P.M."/>
            <person name="Hristova K.R."/>
        </authorList>
    </citation>
    <scope>NUCLEOTIDE SEQUENCE [LARGE SCALE GENOMIC DNA]</scope>
    <source>
        <strain evidence="2">ATCC BAA-1232 / LMG 22953 / PM1</strain>
        <plasmid evidence="1 2">RPME01</plasmid>
    </source>
</reference>
<proteinExistence type="predicted"/>
<dbReference type="RefSeq" id="WP_011831671.1">
    <property type="nucleotide sequence ID" value="NC_008826.1"/>
</dbReference>
<evidence type="ECO:0000313" key="1">
    <source>
        <dbReference type="EMBL" id="ABM97083.1"/>
    </source>
</evidence>
<dbReference type="HOGENOM" id="CLU_2192856_0_0_4"/>
<dbReference type="Proteomes" id="UP000000366">
    <property type="component" value="Plasmid RPME01"/>
</dbReference>
<dbReference type="AlphaFoldDB" id="A2SNE4"/>
<keyword evidence="2" id="KW-1185">Reference proteome</keyword>
<gene>
    <name evidence="1" type="ordered locus">Mpe_B0308</name>
</gene>
<name>A2SNE4_METPP</name>
<geneLocation type="plasmid" evidence="1 2">
    <name>RPME01</name>
</geneLocation>
<protein>
    <submittedName>
        <fullName evidence="1">Uncharacterized protein</fullName>
    </submittedName>
</protein>
<accession>A2SNE4</accession>
<organism evidence="1 2">
    <name type="scientific">Methylibium petroleiphilum (strain ATCC BAA-1232 / LMG 22953 / PM1)</name>
    <dbReference type="NCBI Taxonomy" id="420662"/>
    <lineage>
        <taxon>Bacteria</taxon>
        <taxon>Pseudomonadati</taxon>
        <taxon>Pseudomonadota</taxon>
        <taxon>Betaproteobacteria</taxon>
        <taxon>Burkholderiales</taxon>
        <taxon>Sphaerotilaceae</taxon>
        <taxon>Methylibium</taxon>
    </lineage>
</organism>
<dbReference type="eggNOG" id="ENOG50344QU">
    <property type="taxonomic scope" value="Bacteria"/>
</dbReference>
<sequence>MEELVTKVTRVITRNDGSEVKLVAQAYFGVGLHRSVGVDVFRRSTPHDGWHLCSDRPAPDWRTMSVDEYCKRGRSEKLQAARPGEILAVASLIGKPMAGLRAAA</sequence>